<dbReference type="GO" id="GO:0070822">
    <property type="term" value="C:Sin3-type complex"/>
    <property type="evidence" value="ECO:0007669"/>
    <property type="project" value="TreeGrafter"/>
</dbReference>
<feature type="region of interest" description="Disordered" evidence="1">
    <location>
        <begin position="701"/>
        <end position="910"/>
    </location>
</feature>
<feature type="region of interest" description="Disordered" evidence="1">
    <location>
        <begin position="482"/>
        <end position="516"/>
    </location>
</feature>
<protein>
    <recommendedName>
        <fullName evidence="2">STB6-like N-terminal domain-containing protein</fullName>
    </recommendedName>
</protein>
<feature type="compositionally biased region" description="Polar residues" evidence="1">
    <location>
        <begin position="282"/>
        <end position="305"/>
    </location>
</feature>
<feature type="compositionally biased region" description="Basic and acidic residues" evidence="1">
    <location>
        <begin position="545"/>
        <end position="557"/>
    </location>
</feature>
<feature type="compositionally biased region" description="Basic and acidic residues" evidence="1">
    <location>
        <begin position="819"/>
        <end position="855"/>
    </location>
</feature>
<dbReference type="Pfam" id="PF25995">
    <property type="entry name" value="STB6_N"/>
    <property type="match status" value="1"/>
</dbReference>
<feature type="compositionally biased region" description="Basic residues" evidence="1">
    <location>
        <begin position="499"/>
        <end position="512"/>
    </location>
</feature>
<feature type="compositionally biased region" description="Basic and acidic residues" evidence="1">
    <location>
        <begin position="750"/>
        <end position="762"/>
    </location>
</feature>
<dbReference type="EMBL" id="ML179035">
    <property type="protein sequence ID" value="THV08548.1"/>
    <property type="molecule type" value="Genomic_DNA"/>
</dbReference>
<dbReference type="InterPro" id="IPR059025">
    <property type="entry name" value="STB6_N"/>
</dbReference>
<sequence length="1184" mass="130874">MGMTLLLPHSSATPTGFRKTADRLVLDGYQMYAVDHWLLARQLPTPVLLVHTGNLHHKIVVSLFQANSEDHWDNTLDLFRPHAKPKSTPEGNIMVTSLAQFRSDYTIVHIPDGDLDAARSQLYTNINLLTLGCSGRSGLTLEEPSDTTKERFTSTYCLPWPKSNSVFNSNVLELVRFVQISLSIFGHYSGEFDGLLCDITVEGIRNWVSQFGSTPEERLDPLDKVAGPSVISALLSLVIAVRNKLVVVSSSATPITKDPFLNPRNFSRNISHYLSSIPQSITYNSSTQSNPSHHSPRFSIQSPTLPTFLKDHHPDTTTSLPTVYNTPTSAKLPSITPVPSPSRSPAISLSLNVPTPPSSGFLPSPARVPPTESDNNIHLTRSLVDKITSAYESKLSRTSVDARRSARRREKGKDKDDDRRESRDSLSLPIPNRVPGLTHIPLPLALASGSLSSAQGAASIVKPVFDLKEFVDIVVGEDMEVKKEDESDGSDDGLGKATAKMKARVRPKRHKDKGAVHGVAGSVKALWMGCVDEISKARKKVEDMLREQERAREERGVLSDGGGGLPKRRTFGSLGSDSDEPRRPSFSRRGSLKSGNERSDGRTTEEEGALDTFGALWARGSRVSRKIESWTVFNTTRKKTHSHNSSASNIVNGSSNNNVVDLSTLSKRRGHNSLLLPGFDGASANTSAVSTPMRLQTVFQWPKTGDPEDEDLLSSGQNSPVGQAPVSSPFVGPRLSIDTGSNARTGEVVSQKERLATDKQLGEESGGGGGKKVKLRIPESKRLPKALLGKRMPPTNRVSSWADPLSARQGELDGDSEDDLQRIWRDSDEDRLSNEDVLQGEKKYGVGMRERDKRGPNRTSSSQYLGDSLHQHRRGQSAAGGRDGVEESFSGVRLRRQEEGMKKRPLGLSPTRRRSFHDLGSFRGCYVLSTERMKIDVELCGNFIIMRRREEHIKNVIAALERIVIPGFHAANAALREHYERHVPDLTEVSDRAKVIAAVDMEHANSNKFSQATKTLQYEAEQFVVPDLWHIASPPRQKVFDMREKVFGTGGRKLPTGAHGAHGQFNRLQWTLDGQERLVDYLGRTEEEAEEERRIDPEARFIPQLVEDEEDAVEHPSIKPMWLLRFFTSWAKWGSTALTSRDKSKAPSEESRAAEDKVKPDTSKADSVEEPVAVEEPQKEKVVS</sequence>
<gene>
    <name evidence="3" type="ORF">K435DRAFT_740733</name>
</gene>
<evidence type="ECO:0000313" key="4">
    <source>
        <dbReference type="Proteomes" id="UP000297245"/>
    </source>
</evidence>
<dbReference type="InterPro" id="IPR038919">
    <property type="entry name" value="STB2/STB2"/>
</dbReference>
<feature type="compositionally biased region" description="Basic and acidic residues" evidence="1">
    <location>
        <begin position="595"/>
        <end position="605"/>
    </location>
</feature>
<feature type="region of interest" description="Disordered" evidence="1">
    <location>
        <begin position="545"/>
        <end position="607"/>
    </location>
</feature>
<reference evidence="3 4" key="1">
    <citation type="journal article" date="2019" name="Nat. Ecol. Evol.">
        <title>Megaphylogeny resolves global patterns of mushroom evolution.</title>
        <authorList>
            <person name="Varga T."/>
            <person name="Krizsan K."/>
            <person name="Foldi C."/>
            <person name="Dima B."/>
            <person name="Sanchez-Garcia M."/>
            <person name="Sanchez-Ramirez S."/>
            <person name="Szollosi G.J."/>
            <person name="Szarkandi J.G."/>
            <person name="Papp V."/>
            <person name="Albert L."/>
            <person name="Andreopoulos W."/>
            <person name="Angelini C."/>
            <person name="Antonin V."/>
            <person name="Barry K.W."/>
            <person name="Bougher N.L."/>
            <person name="Buchanan P."/>
            <person name="Buyck B."/>
            <person name="Bense V."/>
            <person name="Catcheside P."/>
            <person name="Chovatia M."/>
            <person name="Cooper J."/>
            <person name="Damon W."/>
            <person name="Desjardin D."/>
            <person name="Finy P."/>
            <person name="Geml J."/>
            <person name="Haridas S."/>
            <person name="Hughes K."/>
            <person name="Justo A."/>
            <person name="Karasinski D."/>
            <person name="Kautmanova I."/>
            <person name="Kiss B."/>
            <person name="Kocsube S."/>
            <person name="Kotiranta H."/>
            <person name="LaButti K.M."/>
            <person name="Lechner B.E."/>
            <person name="Liimatainen K."/>
            <person name="Lipzen A."/>
            <person name="Lukacs Z."/>
            <person name="Mihaltcheva S."/>
            <person name="Morgado L.N."/>
            <person name="Niskanen T."/>
            <person name="Noordeloos M.E."/>
            <person name="Ohm R.A."/>
            <person name="Ortiz-Santana B."/>
            <person name="Ovrebo C."/>
            <person name="Racz N."/>
            <person name="Riley R."/>
            <person name="Savchenko A."/>
            <person name="Shiryaev A."/>
            <person name="Soop K."/>
            <person name="Spirin V."/>
            <person name="Szebenyi C."/>
            <person name="Tomsovsky M."/>
            <person name="Tulloss R.E."/>
            <person name="Uehling J."/>
            <person name="Grigoriev I.V."/>
            <person name="Vagvolgyi C."/>
            <person name="Papp T."/>
            <person name="Martin F.M."/>
            <person name="Miettinen O."/>
            <person name="Hibbett D.S."/>
            <person name="Nagy L.G."/>
        </authorList>
    </citation>
    <scope>NUCLEOTIDE SEQUENCE [LARGE SCALE GENOMIC DNA]</scope>
    <source>
        <strain evidence="3 4">CBS 962.96</strain>
    </source>
</reference>
<dbReference type="PANTHER" id="PTHR31011:SF2">
    <property type="entry name" value="PROTEIN STB2-RELATED"/>
    <property type="match status" value="1"/>
</dbReference>
<evidence type="ECO:0000259" key="2">
    <source>
        <dbReference type="Pfam" id="PF25995"/>
    </source>
</evidence>
<dbReference type="Proteomes" id="UP000297245">
    <property type="component" value="Unassembled WGS sequence"/>
</dbReference>
<dbReference type="AlphaFoldDB" id="A0A4S8MYM1"/>
<feature type="compositionally biased region" description="Polar residues" evidence="1">
    <location>
        <begin position="343"/>
        <end position="353"/>
    </location>
</feature>
<feature type="compositionally biased region" description="Basic and acidic residues" evidence="1">
    <location>
        <begin position="1140"/>
        <end position="1167"/>
    </location>
</feature>
<feature type="domain" description="STB6-like N-terminal" evidence="2">
    <location>
        <begin position="20"/>
        <end position="129"/>
    </location>
</feature>
<keyword evidence="4" id="KW-1185">Reference proteome</keyword>
<proteinExistence type="predicted"/>
<dbReference type="OrthoDB" id="19806at2759"/>
<organism evidence="3 4">
    <name type="scientific">Dendrothele bispora (strain CBS 962.96)</name>
    <dbReference type="NCBI Taxonomy" id="1314807"/>
    <lineage>
        <taxon>Eukaryota</taxon>
        <taxon>Fungi</taxon>
        <taxon>Dikarya</taxon>
        <taxon>Basidiomycota</taxon>
        <taxon>Agaricomycotina</taxon>
        <taxon>Agaricomycetes</taxon>
        <taxon>Agaricomycetidae</taxon>
        <taxon>Agaricales</taxon>
        <taxon>Agaricales incertae sedis</taxon>
        <taxon>Dendrothele</taxon>
    </lineage>
</organism>
<feature type="compositionally biased region" description="Polar residues" evidence="1">
    <location>
        <begin position="316"/>
        <end position="331"/>
    </location>
</feature>
<feature type="compositionally biased region" description="Basic and acidic residues" evidence="1">
    <location>
        <begin position="411"/>
        <end position="424"/>
    </location>
</feature>
<feature type="region of interest" description="Disordered" evidence="1">
    <location>
        <begin position="282"/>
        <end position="377"/>
    </location>
</feature>
<feature type="region of interest" description="Disordered" evidence="1">
    <location>
        <begin position="1137"/>
        <end position="1184"/>
    </location>
</feature>
<accession>A0A4S8MYM1</accession>
<feature type="region of interest" description="Disordered" evidence="1">
    <location>
        <begin position="394"/>
        <end position="432"/>
    </location>
</feature>
<name>A0A4S8MYM1_DENBC</name>
<evidence type="ECO:0000256" key="1">
    <source>
        <dbReference type="SAM" id="MobiDB-lite"/>
    </source>
</evidence>
<evidence type="ECO:0000313" key="3">
    <source>
        <dbReference type="EMBL" id="THV08548.1"/>
    </source>
</evidence>
<dbReference type="PANTHER" id="PTHR31011">
    <property type="entry name" value="PROTEIN STB2-RELATED"/>
    <property type="match status" value="1"/>
</dbReference>